<comment type="subcellular location">
    <subcellularLocation>
        <location evidence="1 12">Golgi apparatus</location>
        <location evidence="1 12">Golgi stack membrane</location>
        <topology evidence="1 12">Single-pass type II membrane protein</topology>
    </subcellularLocation>
</comment>
<evidence type="ECO:0000256" key="12">
    <source>
        <dbReference type="RuleBase" id="RU003832"/>
    </source>
</evidence>
<dbReference type="AlphaFoldDB" id="A0A6P8YVE7"/>
<keyword evidence="9 12" id="KW-0333">Golgi apparatus</keyword>
<feature type="transmembrane region" description="Helical" evidence="12">
    <location>
        <begin position="68"/>
        <end position="86"/>
    </location>
</feature>
<keyword evidence="6 12" id="KW-0812">Transmembrane</keyword>
<evidence type="ECO:0000256" key="6">
    <source>
        <dbReference type="ARBA" id="ARBA00022692"/>
    </source>
</evidence>
<comment type="similarity">
    <text evidence="3 12">Belongs to the glycosyltransferase 10 family.</text>
</comment>
<dbReference type="InterPro" id="IPR001503">
    <property type="entry name" value="Glyco_trans_10"/>
</dbReference>
<dbReference type="Gene3D" id="3.40.50.11660">
    <property type="entry name" value="Glycosyl transferase family 10, C-terminal domain"/>
    <property type="match status" value="1"/>
</dbReference>
<reference evidence="17" key="1">
    <citation type="submission" date="2025-08" db="UniProtKB">
        <authorList>
            <consortium name="RefSeq"/>
        </authorList>
    </citation>
    <scope>IDENTIFICATION</scope>
    <source>
        <strain evidence="17">15112-1751.03</strain>
        <tissue evidence="17">Whole Adult</tissue>
    </source>
</reference>
<protein>
    <recommendedName>
        <fullName evidence="12">Fucosyltransferase</fullName>
        <ecNumber evidence="12">2.4.1.-</ecNumber>
    </recommendedName>
</protein>
<evidence type="ECO:0000256" key="10">
    <source>
        <dbReference type="ARBA" id="ARBA00023136"/>
    </source>
</evidence>
<feature type="region of interest" description="Disordered" evidence="13">
    <location>
        <begin position="32"/>
        <end position="54"/>
    </location>
</feature>
<feature type="domain" description="Fucosyltransferase C-terminal" evidence="14">
    <location>
        <begin position="263"/>
        <end position="396"/>
    </location>
</feature>
<evidence type="ECO:0000256" key="5">
    <source>
        <dbReference type="ARBA" id="ARBA00022679"/>
    </source>
</evidence>
<keyword evidence="7" id="KW-0735">Signal-anchor</keyword>
<keyword evidence="5 12" id="KW-0808">Transferase</keyword>
<keyword evidence="16" id="KW-1185">Reference proteome</keyword>
<feature type="compositionally biased region" description="Polar residues" evidence="13">
    <location>
        <begin position="37"/>
        <end position="54"/>
    </location>
</feature>
<dbReference type="Proteomes" id="UP000515160">
    <property type="component" value="Chromosome 3"/>
</dbReference>
<dbReference type="InterPro" id="IPR038577">
    <property type="entry name" value="GT10-like_C_sf"/>
</dbReference>
<dbReference type="RefSeq" id="XP_034109477.1">
    <property type="nucleotide sequence ID" value="XM_034253586.2"/>
</dbReference>
<dbReference type="Pfam" id="PF00852">
    <property type="entry name" value="Glyco_transf_10"/>
    <property type="match status" value="1"/>
</dbReference>
<dbReference type="PANTHER" id="PTHR48438:SF1">
    <property type="entry name" value="ALPHA-(1,3)-FUCOSYLTRANSFERASE C-RELATED"/>
    <property type="match status" value="1"/>
</dbReference>
<dbReference type="GO" id="GO:0008417">
    <property type="term" value="F:fucosyltransferase activity"/>
    <property type="evidence" value="ECO:0007669"/>
    <property type="project" value="InterPro"/>
</dbReference>
<evidence type="ECO:0000313" key="17">
    <source>
        <dbReference type="RefSeq" id="XP_034109477.1"/>
    </source>
</evidence>
<evidence type="ECO:0000256" key="7">
    <source>
        <dbReference type="ARBA" id="ARBA00022968"/>
    </source>
</evidence>
<evidence type="ECO:0000256" key="3">
    <source>
        <dbReference type="ARBA" id="ARBA00008919"/>
    </source>
</evidence>
<dbReference type="Pfam" id="PF17039">
    <property type="entry name" value="Glyco_tran_10_N"/>
    <property type="match status" value="1"/>
</dbReference>
<dbReference type="UniPathway" id="UPA00378"/>
<dbReference type="SUPFAM" id="SSF53756">
    <property type="entry name" value="UDP-Glycosyltransferase/glycogen phosphorylase"/>
    <property type="match status" value="1"/>
</dbReference>
<proteinExistence type="inferred from homology"/>
<sequence>MPADKILSDKLDAQLDNESAKETLLQRHHSVHLLPNNEASNPSKPTSTHSRSRSMNPYHYVGGHLNRIIIRCILILCIISLILHLMPHHRLSTAISHKSNGLAILIWNESEDAPDWTPLQCGCLVTANRNYYKGNIDAVVVNVDRPYSLRQLKDIKHTPNYLMVLASTSPLSLAQNPLYDHANSPFNFTMSYRLDSDLVWSSHYFSKLGELNTRVQQFDVPNENFMETWTVQQQYDFRIKLKRKHLLAGYMMYAVNDYSLPESLYLQELRNHIELDAFMGCNQYQDCSHYKFMLIFDPSVCPDFVHPQFYMALANFVVPVLIGGSNLTQLAPPGSYISSQQFNSPKDLAQHLKQVAEEPMLYEQFFWWHSKYRLQQIKQPYCELCHRLQQQPRPHRNPDAFLQWWTQYQCSNSTNRLGWSA</sequence>
<evidence type="ECO:0000256" key="1">
    <source>
        <dbReference type="ARBA" id="ARBA00004447"/>
    </source>
</evidence>
<evidence type="ECO:0000259" key="15">
    <source>
        <dbReference type="Pfam" id="PF17039"/>
    </source>
</evidence>
<organism evidence="16 17">
    <name type="scientific">Drosophila albomicans</name>
    <name type="common">Fruit fly</name>
    <dbReference type="NCBI Taxonomy" id="7291"/>
    <lineage>
        <taxon>Eukaryota</taxon>
        <taxon>Metazoa</taxon>
        <taxon>Ecdysozoa</taxon>
        <taxon>Arthropoda</taxon>
        <taxon>Hexapoda</taxon>
        <taxon>Insecta</taxon>
        <taxon>Pterygota</taxon>
        <taxon>Neoptera</taxon>
        <taxon>Endopterygota</taxon>
        <taxon>Diptera</taxon>
        <taxon>Brachycera</taxon>
        <taxon>Muscomorpha</taxon>
        <taxon>Ephydroidea</taxon>
        <taxon>Drosophilidae</taxon>
        <taxon>Drosophila</taxon>
    </lineage>
</organism>
<name>A0A6P8YVE7_DROAB</name>
<evidence type="ECO:0000256" key="4">
    <source>
        <dbReference type="ARBA" id="ARBA00022676"/>
    </source>
</evidence>
<dbReference type="InterPro" id="IPR055270">
    <property type="entry name" value="Glyco_tran_10_C"/>
</dbReference>
<dbReference type="GO" id="GO:0032580">
    <property type="term" value="C:Golgi cisterna membrane"/>
    <property type="evidence" value="ECO:0007669"/>
    <property type="project" value="UniProtKB-SubCell"/>
</dbReference>
<keyword evidence="4 12" id="KW-0328">Glycosyltransferase</keyword>
<dbReference type="PANTHER" id="PTHR48438">
    <property type="entry name" value="ALPHA-(1,3)-FUCOSYLTRANSFERASE C-RELATED"/>
    <property type="match status" value="1"/>
</dbReference>
<dbReference type="EC" id="2.4.1.-" evidence="12"/>
<evidence type="ECO:0000256" key="11">
    <source>
        <dbReference type="ARBA" id="ARBA00023180"/>
    </source>
</evidence>
<dbReference type="GeneID" id="117571442"/>
<evidence type="ECO:0000256" key="13">
    <source>
        <dbReference type="SAM" id="MobiDB-lite"/>
    </source>
</evidence>
<evidence type="ECO:0000313" key="16">
    <source>
        <dbReference type="Proteomes" id="UP000515160"/>
    </source>
</evidence>
<dbReference type="InterPro" id="IPR031481">
    <property type="entry name" value="Glyco_tran_10_N"/>
</dbReference>
<dbReference type="OrthoDB" id="427096at2759"/>
<keyword evidence="8 12" id="KW-1133">Transmembrane helix</keyword>
<evidence type="ECO:0000256" key="8">
    <source>
        <dbReference type="ARBA" id="ARBA00022989"/>
    </source>
</evidence>
<keyword evidence="11" id="KW-0325">Glycoprotein</keyword>
<keyword evidence="10 12" id="KW-0472">Membrane</keyword>
<gene>
    <name evidence="17" type="primary">LOC117571442</name>
</gene>
<evidence type="ECO:0000256" key="2">
    <source>
        <dbReference type="ARBA" id="ARBA00004922"/>
    </source>
</evidence>
<accession>A0A6P8YVE7</accession>
<comment type="pathway">
    <text evidence="2">Protein modification; protein glycosylation.</text>
</comment>
<evidence type="ECO:0000259" key="14">
    <source>
        <dbReference type="Pfam" id="PF00852"/>
    </source>
</evidence>
<feature type="domain" description="Fucosyltransferase N-terminal" evidence="15">
    <location>
        <begin position="103"/>
        <end position="200"/>
    </location>
</feature>
<evidence type="ECO:0000256" key="9">
    <source>
        <dbReference type="ARBA" id="ARBA00023034"/>
    </source>
</evidence>